<dbReference type="PROSITE" id="PS50902">
    <property type="entry name" value="FLAVODOXIN_LIKE"/>
    <property type="match status" value="1"/>
</dbReference>
<evidence type="ECO:0000259" key="9">
    <source>
        <dbReference type="PROSITE" id="PS50902"/>
    </source>
</evidence>
<evidence type="ECO:0000256" key="3">
    <source>
        <dbReference type="ARBA" id="ARBA00022448"/>
    </source>
</evidence>
<protein>
    <recommendedName>
        <fullName evidence="8">Flavodoxin</fullName>
    </recommendedName>
</protein>
<comment type="caution">
    <text evidence="10">The sequence shown here is derived from an EMBL/GenBank/DDBJ whole genome shotgun (WGS) entry which is preliminary data.</text>
</comment>
<dbReference type="Proteomes" id="UP000229740">
    <property type="component" value="Unassembled WGS sequence"/>
</dbReference>
<dbReference type="NCBIfam" id="NF006736">
    <property type="entry name" value="PRK09267.1-2"/>
    <property type="match status" value="1"/>
</dbReference>
<keyword evidence="4 8" id="KW-0285">Flavoprotein</keyword>
<feature type="domain" description="Flavodoxin-like" evidence="9">
    <location>
        <begin position="4"/>
        <end position="164"/>
    </location>
</feature>
<gene>
    <name evidence="10" type="ORF">CSB45_07300</name>
</gene>
<evidence type="ECO:0000313" key="11">
    <source>
        <dbReference type="Proteomes" id="UP000229740"/>
    </source>
</evidence>
<dbReference type="Pfam" id="PF00258">
    <property type="entry name" value="Flavodoxin_1"/>
    <property type="match status" value="1"/>
</dbReference>
<keyword evidence="6 8" id="KW-0249">Electron transport</keyword>
<keyword evidence="7" id="KW-0535">Nitrogen fixation</keyword>
<dbReference type="InterPro" id="IPR001094">
    <property type="entry name" value="Flavdoxin-like"/>
</dbReference>
<comment type="similarity">
    <text evidence="2 8">Belongs to the flavodoxin family.</text>
</comment>
<dbReference type="PANTHER" id="PTHR42809">
    <property type="entry name" value="FLAVODOXIN 2"/>
    <property type="match status" value="1"/>
</dbReference>
<evidence type="ECO:0000313" key="10">
    <source>
        <dbReference type="EMBL" id="PID57623.1"/>
    </source>
</evidence>
<evidence type="ECO:0000256" key="1">
    <source>
        <dbReference type="ARBA" id="ARBA00001917"/>
    </source>
</evidence>
<dbReference type="PRINTS" id="PR00369">
    <property type="entry name" value="FLAVODOXIN"/>
</dbReference>
<dbReference type="InterPro" id="IPR010086">
    <property type="entry name" value="Flavodoxin_lc"/>
</dbReference>
<evidence type="ECO:0000256" key="5">
    <source>
        <dbReference type="ARBA" id="ARBA00022643"/>
    </source>
</evidence>
<dbReference type="InterPro" id="IPR008254">
    <property type="entry name" value="Flavodoxin/NO_synth"/>
</dbReference>
<evidence type="ECO:0000256" key="2">
    <source>
        <dbReference type="ARBA" id="ARBA00005267"/>
    </source>
</evidence>
<dbReference type="InterPro" id="IPR001226">
    <property type="entry name" value="Flavodoxin_CS"/>
</dbReference>
<dbReference type="AlphaFoldDB" id="A0A2G6E698"/>
<evidence type="ECO:0000256" key="6">
    <source>
        <dbReference type="ARBA" id="ARBA00022982"/>
    </source>
</evidence>
<sequence>MAKIGIVYGSTTGNTQGVAKKIQDAFGVESADLWAISDVSADDLGKYQTLLLGSSTWGVGDLQDDWEDGITKLDDLELSGKKVALFGTGDSQGYPDSFVDAIGILYEKVVEKGATVIGNCSTDGYEYDASKAVKDGQFVGLVIDEDNESDLTDERIAKWIEGLKAAM</sequence>
<dbReference type="InterPro" id="IPR050619">
    <property type="entry name" value="Flavodoxin"/>
</dbReference>
<dbReference type="PIRSF" id="PIRSF038996">
    <property type="entry name" value="FldA"/>
    <property type="match status" value="1"/>
</dbReference>
<accession>A0A2G6E698</accession>
<name>A0A2G6E698_9BACT</name>
<dbReference type="InterPro" id="IPR029039">
    <property type="entry name" value="Flavoprotein-like_sf"/>
</dbReference>
<dbReference type="Gene3D" id="3.40.50.360">
    <property type="match status" value="1"/>
</dbReference>
<evidence type="ECO:0000256" key="7">
    <source>
        <dbReference type="ARBA" id="ARBA00023231"/>
    </source>
</evidence>
<dbReference type="NCBIfam" id="TIGR01752">
    <property type="entry name" value="flav_long"/>
    <property type="match status" value="1"/>
</dbReference>
<keyword evidence="3 8" id="KW-0813">Transport</keyword>
<evidence type="ECO:0000256" key="8">
    <source>
        <dbReference type="PIRNR" id="PIRNR038996"/>
    </source>
</evidence>
<organism evidence="10 11">
    <name type="scientific">candidate division KSB3 bacterium</name>
    <dbReference type="NCBI Taxonomy" id="2044937"/>
    <lineage>
        <taxon>Bacteria</taxon>
        <taxon>candidate division KSB3</taxon>
    </lineage>
</organism>
<proteinExistence type="inferred from homology"/>
<dbReference type="NCBIfam" id="NF006738">
    <property type="entry name" value="PRK09267.1-4"/>
    <property type="match status" value="1"/>
</dbReference>
<dbReference type="NCBIfam" id="NF006739">
    <property type="entry name" value="PRK09267.1-5"/>
    <property type="match status" value="1"/>
</dbReference>
<dbReference type="PROSITE" id="PS00201">
    <property type="entry name" value="FLAVODOXIN"/>
    <property type="match status" value="1"/>
</dbReference>
<dbReference type="EMBL" id="PDPS01000026">
    <property type="protein sequence ID" value="PID57623.1"/>
    <property type="molecule type" value="Genomic_DNA"/>
</dbReference>
<reference evidence="10 11" key="1">
    <citation type="submission" date="2017-10" db="EMBL/GenBank/DDBJ databases">
        <title>Novel microbial diversity and functional potential in the marine mammal oral microbiome.</title>
        <authorList>
            <person name="Dudek N.K."/>
            <person name="Sun C.L."/>
            <person name="Burstein D."/>
            <person name="Kantor R.S."/>
            <person name="Aliaga Goltsman D.S."/>
            <person name="Bik E.M."/>
            <person name="Thomas B.C."/>
            <person name="Banfield J.F."/>
            <person name="Relman D.A."/>
        </authorList>
    </citation>
    <scope>NUCLEOTIDE SEQUENCE [LARGE SCALE GENOMIC DNA]</scope>
    <source>
        <strain evidence="10">DOLZORAL124_49_17</strain>
    </source>
</reference>
<keyword evidence="5 8" id="KW-0288">FMN</keyword>
<dbReference type="SUPFAM" id="SSF52218">
    <property type="entry name" value="Flavoproteins"/>
    <property type="match status" value="1"/>
</dbReference>
<dbReference type="PANTHER" id="PTHR42809:SF1">
    <property type="entry name" value="FLAVODOXIN 1"/>
    <property type="match status" value="1"/>
</dbReference>
<evidence type="ECO:0000256" key="4">
    <source>
        <dbReference type="ARBA" id="ARBA00022630"/>
    </source>
</evidence>
<comment type="function">
    <text evidence="8">Low-potential electron donor to a number of redox enzymes.</text>
</comment>
<dbReference type="GO" id="GO:0010181">
    <property type="term" value="F:FMN binding"/>
    <property type="evidence" value="ECO:0007669"/>
    <property type="project" value="UniProtKB-UniRule"/>
</dbReference>
<comment type="cofactor">
    <cofactor evidence="1 8">
        <name>FMN</name>
        <dbReference type="ChEBI" id="CHEBI:58210"/>
    </cofactor>
</comment>
<dbReference type="GO" id="GO:0009055">
    <property type="term" value="F:electron transfer activity"/>
    <property type="evidence" value="ECO:0007669"/>
    <property type="project" value="UniProtKB-UniRule"/>
</dbReference>